<dbReference type="Proteomes" id="UP000272560">
    <property type="component" value="Unassembled WGS sequence"/>
</dbReference>
<dbReference type="PRINTS" id="PR00038">
    <property type="entry name" value="HTHLUXR"/>
</dbReference>
<dbReference type="CDD" id="cd06170">
    <property type="entry name" value="LuxR_C_like"/>
    <property type="match status" value="1"/>
</dbReference>
<dbReference type="SUPFAM" id="SSF46894">
    <property type="entry name" value="C-terminal effector domain of the bipartite response regulators"/>
    <property type="match status" value="1"/>
</dbReference>
<evidence type="ECO:0000313" key="7">
    <source>
        <dbReference type="Proteomes" id="UP000272560"/>
    </source>
</evidence>
<evidence type="ECO:0000256" key="1">
    <source>
        <dbReference type="ARBA" id="ARBA00023015"/>
    </source>
</evidence>
<dbReference type="OrthoDB" id="3197423at2"/>
<dbReference type="RefSeq" id="WP_120148265.1">
    <property type="nucleotide sequence ID" value="NZ_QZVT01000003.1"/>
</dbReference>
<evidence type="ECO:0000259" key="5">
    <source>
        <dbReference type="PROSITE" id="PS50043"/>
    </source>
</evidence>
<keyword evidence="3" id="KW-0804">Transcription</keyword>
<dbReference type="GO" id="GO:0006355">
    <property type="term" value="P:regulation of DNA-templated transcription"/>
    <property type="evidence" value="ECO:0007669"/>
    <property type="project" value="InterPro"/>
</dbReference>
<evidence type="ECO:0000256" key="3">
    <source>
        <dbReference type="ARBA" id="ARBA00023163"/>
    </source>
</evidence>
<evidence type="ECO:0000313" key="6">
    <source>
        <dbReference type="EMBL" id="RJT80919.1"/>
    </source>
</evidence>
<dbReference type="Pfam" id="PF13191">
    <property type="entry name" value="AAA_16"/>
    <property type="match status" value="1"/>
</dbReference>
<dbReference type="PANTHER" id="PTHR44688:SF16">
    <property type="entry name" value="DNA-BINDING TRANSCRIPTIONAL ACTIVATOR DEVR_DOSR"/>
    <property type="match status" value="1"/>
</dbReference>
<evidence type="ECO:0000256" key="2">
    <source>
        <dbReference type="ARBA" id="ARBA00023125"/>
    </source>
</evidence>
<dbReference type="PROSITE" id="PS50043">
    <property type="entry name" value="HTH_LUXR_2"/>
    <property type="match status" value="1"/>
</dbReference>
<evidence type="ECO:0000256" key="4">
    <source>
        <dbReference type="SAM" id="MobiDB-lite"/>
    </source>
</evidence>
<dbReference type="Pfam" id="PF00196">
    <property type="entry name" value="GerE"/>
    <property type="match status" value="1"/>
</dbReference>
<keyword evidence="2" id="KW-0238">DNA-binding</keyword>
<comment type="caution">
    <text evidence="6">The sequence shown here is derived from an EMBL/GenBank/DDBJ whole genome shotgun (WGS) entry which is preliminary data.</text>
</comment>
<gene>
    <name evidence="6" type="ORF">D6T63_06885</name>
</gene>
<sequence>MAATAFSVPTAQSRTGAASGGGDLNRLPDTPSFVGRQDLLVAVEEALATAGSAGAVLVGHAGVGKTAVMQQVLSSRAESHYILRIRGSKGSRHQAYRPVNFLLSEFEADVVEHPVMVLRAVTDLLNQQARGRRVVLAVDNVEYLDPSSAALIGQLVLSETAIVLLTAQNFAAADPLFAALWRDGSLRRFDVEPFNALEARAFVETALEGPVSSEGLSLLHEMSGGNARFLQASTRALRGRRLVQQGASWVLLPGSTPVPTEIIDAAQLLLQDLPAAQQDIARVTALAGRVPLAVAQAITSSTDVDALQTAGLLAVRHGKQECVEFSDPVMAAGTAASLSALRAGELYGRWVEDAGFGHLLDPERHAEWLVRCHRPVPATLALAAARAANRAGRYSEAAAYAELEDAHRSSPAAAVELVRALTLTGRFTDAADAVLAAAPLMAQAPVTDAVALLLADATLRNRLGRAGVEETLVDAEERLAPDAGLDAVERARLQAEIVIVRAEVASLQGNFAQSRDLVLSLQASSIRLSSEQGISSDVLLCEAWGMMENQLDALQLAYSLAGRLREVDVGHRTREIAYLRLASVYSATGCWGPGSRELRLTGKDSAAIYHGSAVQLAVGLAHGRYGTPADALVVLGPAFDQLRVADPHRMLALAASAIAFCYTMADDIKAAIPFLRDTEPAAGEPWVVRRMATQLQLLSLGLREAKPEAAEQLQALGRSDRERGASLFGLSALTSSVRLGNSGALPESSDLAARVQGPFGHLCEMFAKGVGSRDAEVILQAMELAAAVGDQAFSRDAARSALNVARALGDKSTVRDVQQRARRVLSEMGVGGPASPPDCLTPREGEIAQLAVGGYTNREIAESMCVSVRTIEGHLYQIYSKLHISSRSQLAELLPAPL</sequence>
<dbReference type="InterPro" id="IPR027417">
    <property type="entry name" value="P-loop_NTPase"/>
</dbReference>
<accession>A0A3A5MCZ9</accession>
<protein>
    <submittedName>
        <fullName evidence="6">Helix-turn-helix transcriptional regulator</fullName>
    </submittedName>
</protein>
<feature type="compositionally biased region" description="Polar residues" evidence="4">
    <location>
        <begin position="7"/>
        <end position="16"/>
    </location>
</feature>
<feature type="domain" description="HTH luxR-type" evidence="5">
    <location>
        <begin position="833"/>
        <end position="898"/>
    </location>
</feature>
<dbReference type="SUPFAM" id="SSF52540">
    <property type="entry name" value="P-loop containing nucleoside triphosphate hydrolases"/>
    <property type="match status" value="1"/>
</dbReference>
<keyword evidence="7" id="KW-1185">Reference proteome</keyword>
<reference evidence="6 7" key="1">
    <citation type="submission" date="2018-09" db="EMBL/GenBank/DDBJ databases">
        <title>Novel species of Arthrobacter.</title>
        <authorList>
            <person name="Liu Q."/>
            <person name="Xin Y.-H."/>
        </authorList>
    </citation>
    <scope>NUCLEOTIDE SEQUENCE [LARGE SCALE GENOMIC DNA]</scope>
    <source>
        <strain evidence="6 7">Hz2</strain>
    </source>
</reference>
<dbReference type="AlphaFoldDB" id="A0A3A5MCZ9"/>
<dbReference type="InterPro" id="IPR016032">
    <property type="entry name" value="Sig_transdc_resp-reg_C-effctor"/>
</dbReference>
<organism evidence="6 7">
    <name type="scientific">Arthrobacter cheniae</name>
    <dbReference type="NCBI Taxonomy" id="1258888"/>
    <lineage>
        <taxon>Bacteria</taxon>
        <taxon>Bacillati</taxon>
        <taxon>Actinomycetota</taxon>
        <taxon>Actinomycetes</taxon>
        <taxon>Micrococcales</taxon>
        <taxon>Micrococcaceae</taxon>
        <taxon>Arthrobacter</taxon>
    </lineage>
</organism>
<feature type="region of interest" description="Disordered" evidence="4">
    <location>
        <begin position="1"/>
        <end position="25"/>
    </location>
</feature>
<dbReference type="GO" id="GO:0003677">
    <property type="term" value="F:DNA binding"/>
    <property type="evidence" value="ECO:0007669"/>
    <property type="project" value="UniProtKB-KW"/>
</dbReference>
<dbReference type="Gene3D" id="1.10.10.10">
    <property type="entry name" value="Winged helix-like DNA-binding domain superfamily/Winged helix DNA-binding domain"/>
    <property type="match status" value="1"/>
</dbReference>
<dbReference type="PANTHER" id="PTHR44688">
    <property type="entry name" value="DNA-BINDING TRANSCRIPTIONAL ACTIVATOR DEVR_DOSR"/>
    <property type="match status" value="1"/>
</dbReference>
<dbReference type="InterPro" id="IPR041664">
    <property type="entry name" value="AAA_16"/>
</dbReference>
<keyword evidence="1" id="KW-0805">Transcription regulation</keyword>
<proteinExistence type="predicted"/>
<dbReference type="InterPro" id="IPR000792">
    <property type="entry name" value="Tscrpt_reg_LuxR_C"/>
</dbReference>
<dbReference type="Gene3D" id="3.40.50.300">
    <property type="entry name" value="P-loop containing nucleotide triphosphate hydrolases"/>
    <property type="match status" value="1"/>
</dbReference>
<dbReference type="EMBL" id="QZVT01000003">
    <property type="protein sequence ID" value="RJT80919.1"/>
    <property type="molecule type" value="Genomic_DNA"/>
</dbReference>
<dbReference type="SMART" id="SM00421">
    <property type="entry name" value="HTH_LUXR"/>
    <property type="match status" value="1"/>
</dbReference>
<name>A0A3A5MCZ9_9MICC</name>
<dbReference type="InterPro" id="IPR036388">
    <property type="entry name" value="WH-like_DNA-bd_sf"/>
</dbReference>